<dbReference type="STRING" id="33978.A6M13_10155"/>
<dbReference type="FunFam" id="3.30.420.10:FF:000006">
    <property type="entry name" value="Ribonuclease HII"/>
    <property type="match status" value="1"/>
</dbReference>
<comment type="catalytic activity">
    <reaction evidence="1 14 15 16">
        <text>Endonucleolytic cleavage to 5'-phosphomonoester.</text>
        <dbReference type="EC" id="3.1.26.4"/>
    </reaction>
</comment>
<dbReference type="CDD" id="cd07182">
    <property type="entry name" value="RNase_HII_bacteria_HII_like"/>
    <property type="match status" value="1"/>
</dbReference>
<evidence type="ECO:0000256" key="7">
    <source>
        <dbReference type="ARBA" id="ARBA00019179"/>
    </source>
</evidence>
<comment type="cofactor">
    <cofactor evidence="2">
        <name>Mg(2+)</name>
        <dbReference type="ChEBI" id="CHEBI:18420"/>
    </cofactor>
</comment>
<dbReference type="GO" id="GO:0030145">
    <property type="term" value="F:manganese ion binding"/>
    <property type="evidence" value="ECO:0007669"/>
    <property type="project" value="UniProtKB-UniRule"/>
</dbReference>
<evidence type="ECO:0000313" key="18">
    <source>
        <dbReference type="EMBL" id="OCS87656.1"/>
    </source>
</evidence>
<dbReference type="InterPro" id="IPR024567">
    <property type="entry name" value="RNase_HII/HIII_dom"/>
</dbReference>
<evidence type="ECO:0000256" key="16">
    <source>
        <dbReference type="RuleBase" id="RU003515"/>
    </source>
</evidence>
<protein>
    <recommendedName>
        <fullName evidence="7 14">Ribonuclease HII</fullName>
        <shortName evidence="14">RNase HII</shortName>
        <ecNumber evidence="6 14">3.1.26.4</ecNumber>
    </recommendedName>
</protein>
<evidence type="ECO:0000256" key="12">
    <source>
        <dbReference type="ARBA" id="ARBA00022801"/>
    </source>
</evidence>
<evidence type="ECO:0000256" key="13">
    <source>
        <dbReference type="ARBA" id="ARBA00023211"/>
    </source>
</evidence>
<dbReference type="Proteomes" id="UP000093199">
    <property type="component" value="Unassembled WGS sequence"/>
</dbReference>
<proteinExistence type="inferred from homology"/>
<organism evidence="18 19">
    <name type="scientific">Caryophanon tenue</name>
    <dbReference type="NCBI Taxonomy" id="33978"/>
    <lineage>
        <taxon>Bacteria</taxon>
        <taxon>Bacillati</taxon>
        <taxon>Bacillota</taxon>
        <taxon>Bacilli</taxon>
        <taxon>Bacillales</taxon>
        <taxon>Caryophanaceae</taxon>
        <taxon>Caryophanon</taxon>
    </lineage>
</organism>
<evidence type="ECO:0000256" key="3">
    <source>
        <dbReference type="ARBA" id="ARBA00004065"/>
    </source>
</evidence>
<dbReference type="NCBIfam" id="NF000595">
    <property type="entry name" value="PRK00015.1-3"/>
    <property type="match status" value="1"/>
</dbReference>
<keyword evidence="12 14" id="KW-0378">Hydrolase</keyword>
<dbReference type="GO" id="GO:0004523">
    <property type="term" value="F:RNA-DNA hybrid ribonuclease activity"/>
    <property type="evidence" value="ECO:0007669"/>
    <property type="project" value="UniProtKB-UniRule"/>
</dbReference>
<dbReference type="PANTHER" id="PTHR10954">
    <property type="entry name" value="RIBONUCLEASE H2 SUBUNIT A"/>
    <property type="match status" value="1"/>
</dbReference>
<evidence type="ECO:0000256" key="9">
    <source>
        <dbReference type="ARBA" id="ARBA00022722"/>
    </source>
</evidence>
<name>A0A1C0YKF0_9BACL</name>
<dbReference type="Gene3D" id="3.30.420.10">
    <property type="entry name" value="Ribonuclease H-like superfamily/Ribonuclease H"/>
    <property type="match status" value="1"/>
</dbReference>
<evidence type="ECO:0000256" key="4">
    <source>
        <dbReference type="ARBA" id="ARBA00004496"/>
    </source>
</evidence>
<dbReference type="RefSeq" id="WP_066543350.1">
    <property type="nucleotide sequence ID" value="NZ_MASJ01000003.1"/>
</dbReference>
<evidence type="ECO:0000256" key="10">
    <source>
        <dbReference type="ARBA" id="ARBA00022723"/>
    </source>
</evidence>
<dbReference type="SUPFAM" id="SSF53098">
    <property type="entry name" value="Ribonuclease H-like"/>
    <property type="match status" value="1"/>
</dbReference>
<dbReference type="EC" id="3.1.26.4" evidence="6 14"/>
<dbReference type="InterPro" id="IPR012337">
    <property type="entry name" value="RNaseH-like_sf"/>
</dbReference>
<comment type="cofactor">
    <cofactor evidence="14 15">
        <name>Mn(2+)</name>
        <dbReference type="ChEBI" id="CHEBI:29035"/>
    </cofactor>
    <cofactor evidence="14 15">
        <name>Mg(2+)</name>
        <dbReference type="ChEBI" id="CHEBI:18420"/>
    </cofactor>
    <text evidence="14 15">Manganese or magnesium. Binds 1 divalent metal ion per monomer in the absence of substrate. May bind a second metal ion after substrate binding.</text>
</comment>
<dbReference type="GO" id="GO:0043137">
    <property type="term" value="P:DNA replication, removal of RNA primer"/>
    <property type="evidence" value="ECO:0007669"/>
    <property type="project" value="TreeGrafter"/>
</dbReference>
<dbReference type="InterPro" id="IPR001352">
    <property type="entry name" value="RNase_HII/HIII"/>
</dbReference>
<feature type="binding site" evidence="14 15">
    <location>
        <position position="74"/>
    </location>
    <ligand>
        <name>a divalent metal cation</name>
        <dbReference type="ChEBI" id="CHEBI:60240"/>
    </ligand>
</feature>
<evidence type="ECO:0000256" key="15">
    <source>
        <dbReference type="PROSITE-ProRule" id="PRU01319"/>
    </source>
</evidence>
<dbReference type="PANTHER" id="PTHR10954:SF18">
    <property type="entry name" value="RIBONUCLEASE HII"/>
    <property type="match status" value="1"/>
</dbReference>
<feature type="binding site" evidence="14 15">
    <location>
        <position position="167"/>
    </location>
    <ligand>
        <name>a divalent metal cation</name>
        <dbReference type="ChEBI" id="CHEBI:60240"/>
    </ligand>
</feature>
<evidence type="ECO:0000256" key="14">
    <source>
        <dbReference type="HAMAP-Rule" id="MF_00052"/>
    </source>
</evidence>
<reference evidence="18 19" key="1">
    <citation type="submission" date="2016-07" db="EMBL/GenBank/DDBJ databases">
        <title>Caryophanon tenue genome sequencing.</title>
        <authorList>
            <person name="Verma A."/>
            <person name="Pal Y."/>
            <person name="Krishnamurthi S."/>
        </authorList>
    </citation>
    <scope>NUCLEOTIDE SEQUENCE [LARGE SCALE GENOMIC DNA]</scope>
    <source>
        <strain evidence="18 19">DSM 14152</strain>
    </source>
</reference>
<dbReference type="NCBIfam" id="NF000594">
    <property type="entry name" value="PRK00015.1-1"/>
    <property type="match status" value="1"/>
</dbReference>
<evidence type="ECO:0000313" key="19">
    <source>
        <dbReference type="Proteomes" id="UP000093199"/>
    </source>
</evidence>
<comment type="caution">
    <text evidence="18">The sequence shown here is derived from an EMBL/GenBank/DDBJ whole genome shotgun (WGS) entry which is preliminary data.</text>
</comment>
<keyword evidence="11 14" id="KW-0255">Endonuclease</keyword>
<sequence>MTSIKEITTALKEASTYEVWMEDIRLDERLGVQKAWASFEKRMQKQQAMIEEHMKKVAFDKEHVQQGTYVAGVDEAGRGPLAGPVVTAAAILPLDCEALMGINDSKQLSKEKRAAYAELIKQHAISYSVHFQSVEEIDRLNIYEATKESMKIAVEQLAIQPDVVLADAMTLNITHAQYNIIKGDALSLSIAAASILAKTARDAYMDDLHEQYPQYGFNKHAGYGTKEHVEVLQQYGVTPHHRRSFEPIKSMVK</sequence>
<dbReference type="PROSITE" id="PS51975">
    <property type="entry name" value="RNASE_H_2"/>
    <property type="match status" value="1"/>
</dbReference>
<keyword evidence="10 14" id="KW-0479">Metal-binding</keyword>
<keyword evidence="13 14" id="KW-0464">Manganese</keyword>
<dbReference type="GO" id="GO:0005737">
    <property type="term" value="C:cytoplasm"/>
    <property type="evidence" value="ECO:0007669"/>
    <property type="project" value="UniProtKB-SubCell"/>
</dbReference>
<dbReference type="GO" id="GO:0032299">
    <property type="term" value="C:ribonuclease H2 complex"/>
    <property type="evidence" value="ECO:0007669"/>
    <property type="project" value="TreeGrafter"/>
</dbReference>
<comment type="subcellular location">
    <subcellularLocation>
        <location evidence="4 14">Cytoplasm</location>
    </subcellularLocation>
</comment>
<dbReference type="GO" id="GO:0003723">
    <property type="term" value="F:RNA binding"/>
    <property type="evidence" value="ECO:0007669"/>
    <property type="project" value="UniProtKB-UniRule"/>
</dbReference>
<dbReference type="InterPro" id="IPR022898">
    <property type="entry name" value="RNase_HII"/>
</dbReference>
<dbReference type="InterPro" id="IPR036397">
    <property type="entry name" value="RNaseH_sf"/>
</dbReference>
<dbReference type="Pfam" id="PF01351">
    <property type="entry name" value="RNase_HII"/>
    <property type="match status" value="1"/>
</dbReference>
<keyword evidence="8 14" id="KW-0963">Cytoplasm</keyword>
<feature type="domain" description="RNase H type-2" evidence="17">
    <location>
        <begin position="68"/>
        <end position="253"/>
    </location>
</feature>
<dbReference type="AlphaFoldDB" id="A0A1C0YKF0"/>
<evidence type="ECO:0000256" key="6">
    <source>
        <dbReference type="ARBA" id="ARBA00012180"/>
    </source>
</evidence>
<dbReference type="HAMAP" id="MF_00052_B">
    <property type="entry name" value="RNase_HII_B"/>
    <property type="match status" value="1"/>
</dbReference>
<dbReference type="GO" id="GO:0006298">
    <property type="term" value="P:mismatch repair"/>
    <property type="evidence" value="ECO:0007669"/>
    <property type="project" value="TreeGrafter"/>
</dbReference>
<evidence type="ECO:0000256" key="8">
    <source>
        <dbReference type="ARBA" id="ARBA00022490"/>
    </source>
</evidence>
<evidence type="ECO:0000256" key="1">
    <source>
        <dbReference type="ARBA" id="ARBA00000077"/>
    </source>
</evidence>
<comment type="function">
    <text evidence="3 14 16">Endonuclease that specifically degrades the RNA of RNA-DNA hybrids.</text>
</comment>
<gene>
    <name evidence="14" type="primary">rnhB</name>
    <name evidence="18" type="ORF">A6M13_10155</name>
</gene>
<dbReference type="OrthoDB" id="9803420at2"/>
<keyword evidence="9 14" id="KW-0540">Nuclease</keyword>
<evidence type="ECO:0000256" key="11">
    <source>
        <dbReference type="ARBA" id="ARBA00022759"/>
    </source>
</evidence>
<dbReference type="EMBL" id="MASJ01000003">
    <property type="protein sequence ID" value="OCS87656.1"/>
    <property type="molecule type" value="Genomic_DNA"/>
</dbReference>
<comment type="similarity">
    <text evidence="5 14 16">Belongs to the RNase HII family.</text>
</comment>
<evidence type="ECO:0000256" key="5">
    <source>
        <dbReference type="ARBA" id="ARBA00007383"/>
    </source>
</evidence>
<feature type="binding site" evidence="14 15">
    <location>
        <position position="75"/>
    </location>
    <ligand>
        <name>a divalent metal cation</name>
        <dbReference type="ChEBI" id="CHEBI:60240"/>
    </ligand>
</feature>
<evidence type="ECO:0000256" key="2">
    <source>
        <dbReference type="ARBA" id="ARBA00001946"/>
    </source>
</evidence>
<keyword evidence="19" id="KW-1185">Reference proteome</keyword>
<evidence type="ECO:0000259" key="17">
    <source>
        <dbReference type="PROSITE" id="PS51975"/>
    </source>
</evidence>
<accession>A0A1C0YKF0</accession>